<keyword evidence="8" id="KW-0807">Transducer</keyword>
<evidence type="ECO:0000256" key="3">
    <source>
        <dbReference type="ARBA" id="ARBA00022692"/>
    </source>
</evidence>
<dbReference type="CDD" id="cd15039">
    <property type="entry name" value="7tmB3_Methuselah-like"/>
    <property type="match status" value="1"/>
</dbReference>
<evidence type="ECO:0000313" key="12">
    <source>
        <dbReference type="Proteomes" id="UP001359485"/>
    </source>
</evidence>
<dbReference type="InterPro" id="IPR036272">
    <property type="entry name" value="Methuselah_N_sf"/>
</dbReference>
<feature type="transmembrane region" description="Helical" evidence="10">
    <location>
        <begin position="332"/>
        <end position="353"/>
    </location>
</feature>
<feature type="transmembrane region" description="Helical" evidence="10">
    <location>
        <begin position="444"/>
        <end position="466"/>
    </location>
</feature>
<keyword evidence="3 10" id="KW-0812">Transmembrane</keyword>
<keyword evidence="5" id="KW-0297">G-protein coupled receptor</keyword>
<evidence type="ECO:0000256" key="10">
    <source>
        <dbReference type="SAM" id="Phobius"/>
    </source>
</evidence>
<proteinExistence type="inferred from homology"/>
<comment type="similarity">
    <text evidence="2">Belongs to the G-protein coupled receptor 2 family. Mth subfamily.</text>
</comment>
<reference evidence="11 12" key="1">
    <citation type="submission" date="2023-09" db="EMBL/GenBank/DDBJ databases">
        <title>Genomes of two closely related lineages of the louse Polyplax serrata with different host specificities.</title>
        <authorList>
            <person name="Martinu J."/>
            <person name="Tarabai H."/>
            <person name="Stefka J."/>
            <person name="Hypsa V."/>
        </authorList>
    </citation>
    <scope>NUCLEOTIDE SEQUENCE [LARGE SCALE GENOMIC DNA]</scope>
    <source>
        <strain evidence="11">98ZLc_SE</strain>
    </source>
</reference>
<comment type="caution">
    <text evidence="11">The sequence shown here is derived from an EMBL/GenBank/DDBJ whole genome shotgun (WGS) entry which is preliminary data.</text>
</comment>
<evidence type="ECO:0000256" key="9">
    <source>
        <dbReference type="SAM" id="MobiDB-lite"/>
    </source>
</evidence>
<evidence type="ECO:0000256" key="1">
    <source>
        <dbReference type="ARBA" id="ARBA00004141"/>
    </source>
</evidence>
<evidence type="ECO:0000256" key="4">
    <source>
        <dbReference type="ARBA" id="ARBA00022989"/>
    </source>
</evidence>
<keyword evidence="7" id="KW-0675">Receptor</keyword>
<name>A0ABR1BB56_POLSC</name>
<accession>A0ABR1BB56</accession>
<organism evidence="11 12">
    <name type="scientific">Polyplax serrata</name>
    <name type="common">Common mouse louse</name>
    <dbReference type="NCBI Taxonomy" id="468196"/>
    <lineage>
        <taxon>Eukaryota</taxon>
        <taxon>Metazoa</taxon>
        <taxon>Ecdysozoa</taxon>
        <taxon>Arthropoda</taxon>
        <taxon>Hexapoda</taxon>
        <taxon>Insecta</taxon>
        <taxon>Pterygota</taxon>
        <taxon>Neoptera</taxon>
        <taxon>Paraneoptera</taxon>
        <taxon>Psocodea</taxon>
        <taxon>Troctomorpha</taxon>
        <taxon>Phthiraptera</taxon>
        <taxon>Anoplura</taxon>
        <taxon>Polyplacidae</taxon>
        <taxon>Polyplax</taxon>
    </lineage>
</organism>
<dbReference type="Gene3D" id="1.20.1070.10">
    <property type="entry name" value="Rhodopsin 7-helix transmembrane proteins"/>
    <property type="match status" value="1"/>
</dbReference>
<gene>
    <name evidence="11" type="ORF">RUM44_012393</name>
</gene>
<evidence type="ECO:0000313" key="11">
    <source>
        <dbReference type="EMBL" id="KAK6640696.1"/>
    </source>
</evidence>
<dbReference type="InterPro" id="IPR052808">
    <property type="entry name" value="GPCR_Mth-like"/>
</dbReference>
<dbReference type="PANTHER" id="PTHR46953">
    <property type="entry name" value="G-PROTEIN COUPLED RECEPTOR MTH-LIKE 1-RELATED"/>
    <property type="match status" value="1"/>
</dbReference>
<dbReference type="PANTHER" id="PTHR46953:SF1">
    <property type="entry name" value="G-PROTEIN COUPLED RECEPTOR MTH-LIKE 1-RELATED"/>
    <property type="match status" value="1"/>
</dbReference>
<sequence length="518" mass="59331">MKTVLLEKWTFCLLVSPKFRQKKPTREMQLTKCNQQNFFQGSEDSRPWWFPPDKKILSRKSNLSLSEFPKKIEATYGGGQPCDILETVFLPIYMSQCDFYDDGSLLVYPTQMHGFHTQKVSILFDPMSYCIDRLELKPDYQDEPMLDFSDTADYLIMLCPCTKATCVLKCCPPGMLIDIENMQDRENACVRSPPEEEDWTPNYTKLGNHSRDYFLLHRFPVCNPGEGTVIPNQFKIDGHTIYSNGSAHIFGETHMSQPLKFCGENFIAGRGDEKVYNHIIRCYPEAGIRNTKSDFRRILYGCLFVVGAVFLLATLLVHGLLPARSNINDKNLISQTWGLFIGYLCIAISQLGMNKLSQSVCILLDSVAILAYFYGPIAVLLSLNVLLFLHTLYRINQAQKDIQNVIKNSNPEKQRFILYMKLLLLMGLPWIAELISWMVGGPSYYWYLTDIINLLRAVFIFAVFCCKKQVIIEIKRRFGILHQPHIRRPSMPRTNSSFFVSTQCQDPPKGSNSAVSSL</sequence>
<keyword evidence="4 10" id="KW-1133">Transmembrane helix</keyword>
<keyword evidence="12" id="KW-1185">Reference proteome</keyword>
<dbReference type="Pfam" id="PF00002">
    <property type="entry name" value="7tm_2"/>
    <property type="match status" value="1"/>
</dbReference>
<dbReference type="InterPro" id="IPR000832">
    <property type="entry name" value="GPCR_2_secretin-like"/>
</dbReference>
<evidence type="ECO:0000256" key="2">
    <source>
        <dbReference type="ARBA" id="ARBA00008979"/>
    </source>
</evidence>
<feature type="transmembrane region" description="Helical" evidence="10">
    <location>
        <begin position="298"/>
        <end position="320"/>
    </location>
</feature>
<protein>
    <submittedName>
        <fullName evidence="11">Uncharacterized protein</fullName>
    </submittedName>
</protein>
<evidence type="ECO:0000256" key="6">
    <source>
        <dbReference type="ARBA" id="ARBA00023136"/>
    </source>
</evidence>
<evidence type="ECO:0000256" key="8">
    <source>
        <dbReference type="ARBA" id="ARBA00023224"/>
    </source>
</evidence>
<evidence type="ECO:0000256" key="7">
    <source>
        <dbReference type="ARBA" id="ARBA00023170"/>
    </source>
</evidence>
<feature type="transmembrane region" description="Helical" evidence="10">
    <location>
        <begin position="416"/>
        <end position="438"/>
    </location>
</feature>
<keyword evidence="6 10" id="KW-0472">Membrane</keyword>
<dbReference type="Proteomes" id="UP001359485">
    <property type="component" value="Unassembled WGS sequence"/>
</dbReference>
<evidence type="ECO:0000256" key="5">
    <source>
        <dbReference type="ARBA" id="ARBA00023040"/>
    </source>
</evidence>
<feature type="region of interest" description="Disordered" evidence="9">
    <location>
        <begin position="499"/>
        <end position="518"/>
    </location>
</feature>
<dbReference type="EMBL" id="JAWJWF010000001">
    <property type="protein sequence ID" value="KAK6640696.1"/>
    <property type="molecule type" value="Genomic_DNA"/>
</dbReference>
<dbReference type="SUPFAM" id="SSF63877">
    <property type="entry name" value="Methuselah ectodomain"/>
    <property type="match status" value="1"/>
</dbReference>
<comment type="subcellular location">
    <subcellularLocation>
        <location evidence="1">Membrane</location>
        <topology evidence="1">Multi-pass membrane protein</topology>
    </subcellularLocation>
</comment>
<feature type="transmembrane region" description="Helical" evidence="10">
    <location>
        <begin position="373"/>
        <end position="395"/>
    </location>
</feature>